<feature type="transmembrane region" description="Helical" evidence="8">
    <location>
        <begin position="166"/>
        <end position="185"/>
    </location>
</feature>
<dbReference type="Proteomes" id="UP001209535">
    <property type="component" value="Unassembled WGS sequence"/>
</dbReference>
<keyword evidence="3" id="KW-0813">Transport</keyword>
<feature type="transmembrane region" description="Helical" evidence="8">
    <location>
        <begin position="7"/>
        <end position="25"/>
    </location>
</feature>
<reference evidence="9 10" key="1">
    <citation type="submission" date="2022-10" db="EMBL/GenBank/DDBJ databases">
        <title>Defluviimonas sp. nov., isolated from ocean surface sediments.</title>
        <authorList>
            <person name="He W."/>
            <person name="Wang L."/>
            <person name="Zhang D.-F."/>
        </authorList>
    </citation>
    <scope>NUCLEOTIDE SEQUENCE [LARGE SCALE GENOMIC DNA]</scope>
    <source>
        <strain evidence="9 10">WL0024</strain>
    </source>
</reference>
<proteinExistence type="inferred from homology"/>
<keyword evidence="6 8" id="KW-1133">Transmembrane helix</keyword>
<name>A0ABT2WXV9_9RHOB</name>
<evidence type="ECO:0000256" key="3">
    <source>
        <dbReference type="ARBA" id="ARBA00022448"/>
    </source>
</evidence>
<comment type="caution">
    <text evidence="9">The sequence shown here is derived from an EMBL/GenBank/DDBJ whole genome shotgun (WGS) entry which is preliminary data.</text>
</comment>
<dbReference type="RefSeq" id="WP_263332171.1">
    <property type="nucleotide sequence ID" value="NZ_JAOVQO010000001.1"/>
</dbReference>
<evidence type="ECO:0000256" key="8">
    <source>
        <dbReference type="RuleBase" id="RU363041"/>
    </source>
</evidence>
<evidence type="ECO:0000256" key="4">
    <source>
        <dbReference type="ARBA" id="ARBA00022475"/>
    </source>
</evidence>
<sequence>MALPFGLEPAAAAFLAVAVFGAAFVRGYSGFGFAALVILATSLVTSPLHAVPVVILCDIVMTVQQARGIWARIDWRRVGTLMLGALAGVPLGVTIITSIGTDLARAVIALFVLVMCALLWIGWSFRGHVGDVGTTGTGFVSGLANGAGVGGLPVAVFMTAQPVAAAVFRATLIAYFTLMDLWSLPIMARAGMVSADTFRATLFVLPMMAAGIWLGGRQFLKAEPQDFRRFALLLLAGLATLGLLKSVI</sequence>
<keyword evidence="5 8" id="KW-0812">Transmembrane</keyword>
<evidence type="ECO:0000313" key="9">
    <source>
        <dbReference type="EMBL" id="MCU9846513.1"/>
    </source>
</evidence>
<feature type="transmembrane region" description="Helical" evidence="8">
    <location>
        <begin position="227"/>
        <end position="244"/>
    </location>
</feature>
<evidence type="ECO:0000256" key="2">
    <source>
        <dbReference type="ARBA" id="ARBA00009142"/>
    </source>
</evidence>
<accession>A0ABT2WXV9</accession>
<organism evidence="9 10">
    <name type="scientific">Albidovulum salinarum</name>
    <dbReference type="NCBI Taxonomy" id="2984153"/>
    <lineage>
        <taxon>Bacteria</taxon>
        <taxon>Pseudomonadati</taxon>
        <taxon>Pseudomonadota</taxon>
        <taxon>Alphaproteobacteria</taxon>
        <taxon>Rhodobacterales</taxon>
        <taxon>Paracoccaceae</taxon>
        <taxon>Albidovulum</taxon>
    </lineage>
</organism>
<evidence type="ECO:0000313" key="10">
    <source>
        <dbReference type="Proteomes" id="UP001209535"/>
    </source>
</evidence>
<keyword evidence="10" id="KW-1185">Reference proteome</keyword>
<feature type="transmembrane region" description="Helical" evidence="8">
    <location>
        <begin position="197"/>
        <end position="215"/>
    </location>
</feature>
<comment type="subcellular location">
    <subcellularLocation>
        <location evidence="1 8">Cell membrane</location>
        <topology evidence="1 8">Multi-pass membrane protein</topology>
    </subcellularLocation>
</comment>
<comment type="similarity">
    <text evidence="2 8">Belongs to the 4-toluene sulfonate uptake permease (TSUP) (TC 2.A.102) family.</text>
</comment>
<feature type="transmembrane region" description="Helical" evidence="8">
    <location>
        <begin position="106"/>
        <end position="125"/>
    </location>
</feature>
<keyword evidence="7 8" id="KW-0472">Membrane</keyword>
<dbReference type="InterPro" id="IPR052017">
    <property type="entry name" value="TSUP"/>
</dbReference>
<feature type="transmembrane region" description="Helical" evidence="8">
    <location>
        <begin position="31"/>
        <end position="57"/>
    </location>
</feature>
<dbReference type="EMBL" id="JAOVQO010000001">
    <property type="protein sequence ID" value="MCU9846513.1"/>
    <property type="molecule type" value="Genomic_DNA"/>
</dbReference>
<dbReference type="InterPro" id="IPR002781">
    <property type="entry name" value="TM_pro_TauE-like"/>
</dbReference>
<evidence type="ECO:0000256" key="1">
    <source>
        <dbReference type="ARBA" id="ARBA00004651"/>
    </source>
</evidence>
<feature type="transmembrane region" description="Helical" evidence="8">
    <location>
        <begin position="137"/>
        <end position="160"/>
    </location>
</feature>
<dbReference type="PANTHER" id="PTHR30269">
    <property type="entry name" value="TRANSMEMBRANE PROTEIN YFCA"/>
    <property type="match status" value="1"/>
</dbReference>
<dbReference type="Pfam" id="PF01925">
    <property type="entry name" value="TauE"/>
    <property type="match status" value="1"/>
</dbReference>
<keyword evidence="4 8" id="KW-1003">Cell membrane</keyword>
<protein>
    <recommendedName>
        <fullName evidence="8">Probable membrane transporter protein</fullName>
    </recommendedName>
</protein>
<evidence type="ECO:0000256" key="7">
    <source>
        <dbReference type="ARBA" id="ARBA00023136"/>
    </source>
</evidence>
<dbReference type="PANTHER" id="PTHR30269:SF37">
    <property type="entry name" value="MEMBRANE TRANSPORTER PROTEIN"/>
    <property type="match status" value="1"/>
</dbReference>
<evidence type="ECO:0000256" key="5">
    <source>
        <dbReference type="ARBA" id="ARBA00022692"/>
    </source>
</evidence>
<gene>
    <name evidence="9" type="ORF">OEZ60_00650</name>
</gene>
<evidence type="ECO:0000256" key="6">
    <source>
        <dbReference type="ARBA" id="ARBA00022989"/>
    </source>
</evidence>
<feature type="transmembrane region" description="Helical" evidence="8">
    <location>
        <begin position="78"/>
        <end position="100"/>
    </location>
</feature>